<keyword evidence="1" id="KW-1133">Transmembrane helix</keyword>
<name>A0ABR4YIA5_9BACT</name>
<feature type="transmembrane region" description="Helical" evidence="1">
    <location>
        <begin position="16"/>
        <end position="38"/>
    </location>
</feature>
<gene>
    <name evidence="2" type="ORF">LG35_07820</name>
</gene>
<feature type="transmembrane region" description="Helical" evidence="1">
    <location>
        <begin position="50"/>
        <end position="72"/>
    </location>
</feature>
<proteinExistence type="predicted"/>
<evidence type="ECO:0000313" key="2">
    <source>
        <dbReference type="EMBL" id="KHE41897.1"/>
    </source>
</evidence>
<reference evidence="2 3" key="1">
    <citation type="submission" date="2014-09" db="EMBL/GenBank/DDBJ databases">
        <title>Alistipes sp. 627, sp. nov., a novel member of the family Rikenellaceae isolated from human faeces.</title>
        <authorList>
            <person name="Shkoporov A.N."/>
            <person name="Chaplin A.V."/>
            <person name="Motuzova O.V."/>
            <person name="Kafarskaia L.I."/>
            <person name="Khokhlova E.V."/>
            <person name="Efimov B.A."/>
        </authorList>
    </citation>
    <scope>NUCLEOTIDE SEQUENCE [LARGE SCALE GENOMIC DNA]</scope>
    <source>
        <strain evidence="2 3">627</strain>
    </source>
</reference>
<dbReference type="EMBL" id="JRGF01000008">
    <property type="protein sequence ID" value="KHE41897.1"/>
    <property type="molecule type" value="Genomic_DNA"/>
</dbReference>
<dbReference type="RefSeq" id="WP_035473719.1">
    <property type="nucleotide sequence ID" value="NZ_JRGF01000008.1"/>
</dbReference>
<dbReference type="Proteomes" id="UP000030889">
    <property type="component" value="Unassembled WGS sequence"/>
</dbReference>
<keyword evidence="3" id="KW-1185">Reference proteome</keyword>
<keyword evidence="1" id="KW-0812">Transmembrane</keyword>
<evidence type="ECO:0000313" key="3">
    <source>
        <dbReference type="Proteomes" id="UP000030889"/>
    </source>
</evidence>
<evidence type="ECO:0000256" key="1">
    <source>
        <dbReference type="SAM" id="Phobius"/>
    </source>
</evidence>
<protein>
    <submittedName>
        <fullName evidence="2">Uncharacterized protein</fullName>
    </submittedName>
</protein>
<keyword evidence="1" id="KW-0472">Membrane</keyword>
<organism evidence="2 3">
    <name type="scientific">Alistipes inops</name>
    <dbReference type="NCBI Taxonomy" id="1501391"/>
    <lineage>
        <taxon>Bacteria</taxon>
        <taxon>Pseudomonadati</taxon>
        <taxon>Bacteroidota</taxon>
        <taxon>Bacteroidia</taxon>
        <taxon>Bacteroidales</taxon>
        <taxon>Rikenellaceae</taxon>
        <taxon>Alistipes</taxon>
    </lineage>
</organism>
<feature type="transmembrane region" description="Helical" evidence="1">
    <location>
        <begin position="110"/>
        <end position="129"/>
    </location>
</feature>
<accession>A0ABR4YIA5</accession>
<sequence length="147" mass="16918">MKKDFLFPHAWRVPGWILTALFGAAGLAWSIDFVVWYTPDGKMRQVSDLLGGWIDEVIVIGLMAGLLLVAFSRERDEDEYTTRLRASSLVWAVLADSLFVLLATCFLYEFAYLYALFLQLFLLLVLYIVKFRTAVWRAKREARKTGI</sequence>
<feature type="transmembrane region" description="Helical" evidence="1">
    <location>
        <begin position="84"/>
        <end position="104"/>
    </location>
</feature>
<comment type="caution">
    <text evidence="2">The sequence shown here is derived from an EMBL/GenBank/DDBJ whole genome shotgun (WGS) entry which is preliminary data.</text>
</comment>